<proteinExistence type="predicted"/>
<keyword evidence="2" id="KW-1185">Reference proteome</keyword>
<dbReference type="RefSeq" id="WP_258422765.1">
    <property type="nucleotide sequence ID" value="NZ_JANSUY010000003.1"/>
</dbReference>
<protein>
    <submittedName>
        <fullName evidence="1">Uncharacterized protein</fullName>
    </submittedName>
</protein>
<name>A0A9X2P2N5_9BACT</name>
<accession>A0A9X2P2N5</accession>
<organism evidence="1 2">
    <name type="scientific">Aquiflexum gelatinilyticum</name>
    <dbReference type="NCBI Taxonomy" id="2961943"/>
    <lineage>
        <taxon>Bacteria</taxon>
        <taxon>Pseudomonadati</taxon>
        <taxon>Bacteroidota</taxon>
        <taxon>Cytophagia</taxon>
        <taxon>Cytophagales</taxon>
        <taxon>Cyclobacteriaceae</taxon>
        <taxon>Aquiflexum</taxon>
    </lineage>
</organism>
<evidence type="ECO:0000313" key="2">
    <source>
        <dbReference type="Proteomes" id="UP001142175"/>
    </source>
</evidence>
<dbReference type="AlphaFoldDB" id="A0A9X2P2N5"/>
<sequence>MENLSIHDLGLILDNEIYLLPEETELLLAKRQNVLLEENPIAQQEEFEEEAVALEYEGGFEKGILVIYEGKSLESNLSDYLFKILGAVSCSLKDIALASSENTEKTSMASISALNPNRIIVFGKVRHEIMMSVKKTYEVHQEDEIEYLFADDLKQISESLDLRKALWKELQVLFNITKK</sequence>
<dbReference type="Proteomes" id="UP001142175">
    <property type="component" value="Unassembled WGS sequence"/>
</dbReference>
<comment type="caution">
    <text evidence="1">The sequence shown here is derived from an EMBL/GenBank/DDBJ whole genome shotgun (WGS) entry which is preliminary data.</text>
</comment>
<reference evidence="1" key="1">
    <citation type="submission" date="2022-08" db="EMBL/GenBank/DDBJ databases">
        <authorList>
            <person name="Zhang D."/>
        </authorList>
    </citation>
    <scope>NUCLEOTIDE SEQUENCE</scope>
    <source>
        <strain evidence="1">XJ19-11</strain>
    </source>
</reference>
<evidence type="ECO:0000313" key="1">
    <source>
        <dbReference type="EMBL" id="MCR9014889.1"/>
    </source>
</evidence>
<gene>
    <name evidence="1" type="ORF">NU887_07545</name>
</gene>
<dbReference type="EMBL" id="JANSUY010000003">
    <property type="protein sequence ID" value="MCR9014889.1"/>
    <property type="molecule type" value="Genomic_DNA"/>
</dbReference>